<name>A0A1H6N6G9_9RHOB</name>
<dbReference type="STRING" id="65735.SAMN04488075_2695"/>
<dbReference type="Proteomes" id="UP000199125">
    <property type="component" value="Unassembled WGS sequence"/>
</dbReference>
<dbReference type="GO" id="GO:0043165">
    <property type="term" value="P:Gram-negative-bacterium-type cell outer membrane assembly"/>
    <property type="evidence" value="ECO:0007669"/>
    <property type="project" value="InterPro"/>
</dbReference>
<keyword evidence="2" id="KW-1185">Reference proteome</keyword>
<evidence type="ECO:0000313" key="2">
    <source>
        <dbReference type="Proteomes" id="UP000199125"/>
    </source>
</evidence>
<evidence type="ECO:0000313" key="1">
    <source>
        <dbReference type="EMBL" id="SEI08089.1"/>
    </source>
</evidence>
<dbReference type="Pfam" id="PF04390">
    <property type="entry name" value="LptE"/>
    <property type="match status" value="1"/>
</dbReference>
<organism evidence="1 2">
    <name type="scientific">Paracoccus alkenifer</name>
    <dbReference type="NCBI Taxonomy" id="65735"/>
    <lineage>
        <taxon>Bacteria</taxon>
        <taxon>Pseudomonadati</taxon>
        <taxon>Pseudomonadota</taxon>
        <taxon>Alphaproteobacteria</taxon>
        <taxon>Rhodobacterales</taxon>
        <taxon>Paracoccaceae</taxon>
        <taxon>Paracoccus</taxon>
    </lineage>
</organism>
<dbReference type="AlphaFoldDB" id="A0A1H6N6G9"/>
<dbReference type="EMBL" id="FNXG01000005">
    <property type="protein sequence ID" value="SEI08089.1"/>
    <property type="molecule type" value="Genomic_DNA"/>
</dbReference>
<gene>
    <name evidence="1" type="ORF">SAMN04488075_2695</name>
</gene>
<dbReference type="RefSeq" id="WP_090848612.1">
    <property type="nucleotide sequence ID" value="NZ_FNXG01000005.1"/>
</dbReference>
<dbReference type="Gene3D" id="3.30.160.150">
    <property type="entry name" value="Lipoprotein like domain"/>
    <property type="match status" value="1"/>
</dbReference>
<dbReference type="PROSITE" id="PS51318">
    <property type="entry name" value="TAT"/>
    <property type="match status" value="1"/>
</dbReference>
<dbReference type="GO" id="GO:0019867">
    <property type="term" value="C:outer membrane"/>
    <property type="evidence" value="ECO:0007669"/>
    <property type="project" value="InterPro"/>
</dbReference>
<dbReference type="InterPro" id="IPR006311">
    <property type="entry name" value="TAT_signal"/>
</dbReference>
<keyword evidence="1" id="KW-0449">Lipoprotein</keyword>
<accession>A0A1H6N6G9</accession>
<dbReference type="InterPro" id="IPR007485">
    <property type="entry name" value="LPS_assembly_LptE"/>
</dbReference>
<reference evidence="2" key="1">
    <citation type="submission" date="2016-10" db="EMBL/GenBank/DDBJ databases">
        <authorList>
            <person name="Varghese N."/>
            <person name="Submissions S."/>
        </authorList>
    </citation>
    <scope>NUCLEOTIDE SEQUENCE [LARGE SCALE GENOMIC DNA]</scope>
    <source>
        <strain evidence="2">DSM 11593</strain>
    </source>
</reference>
<sequence length="165" mass="17412">MWSSEPRRRFLARLGGLAALGAASACGFQPVYGPGGAGTKLHGRIRIAEPKTRDDYAFLRRLTERLGPDQSPGYDLAYTLRIASVGQGITPDEVTTRYSLNGTAAFTLTDSASGAVVAQGEVSNFSSHSAVGSVIATNAAEQDARDRLAVMLADQVVTRLLAMVP</sequence>
<dbReference type="PROSITE" id="PS51257">
    <property type="entry name" value="PROKAR_LIPOPROTEIN"/>
    <property type="match status" value="1"/>
</dbReference>
<dbReference type="OrthoDB" id="7629596at2"/>
<proteinExistence type="predicted"/>
<protein>
    <submittedName>
        <fullName evidence="1">LPS-assembly lipoprotein</fullName>
    </submittedName>
</protein>